<dbReference type="RefSeq" id="WP_349084980.1">
    <property type="nucleotide sequence ID" value="NZ_JBBNFW010000210.1"/>
</dbReference>
<protein>
    <submittedName>
        <fullName evidence="1">Uncharacterized protein</fullName>
    </submittedName>
</protein>
<sequence>MLIIKMLYENADGTGKTWQETPLFAKIIHLADMVDIIGNSRGFSGQQWKRVENYLNQIKGRLFPRII</sequence>
<proteinExistence type="predicted"/>
<name>A0ABV1CS86_9FIRM</name>
<reference evidence="1 2" key="1">
    <citation type="submission" date="2024-04" db="EMBL/GenBank/DDBJ databases">
        <title>Human intestinal bacterial collection.</title>
        <authorList>
            <person name="Pauvert C."/>
            <person name="Hitch T.C.A."/>
            <person name="Clavel T."/>
        </authorList>
    </citation>
    <scope>NUCLEOTIDE SEQUENCE [LARGE SCALE GENOMIC DNA]</scope>
    <source>
        <strain evidence="1 2">CLA-AA-H161</strain>
    </source>
</reference>
<evidence type="ECO:0000313" key="1">
    <source>
        <dbReference type="EMBL" id="MEQ2415246.1"/>
    </source>
</evidence>
<evidence type="ECO:0000313" key="2">
    <source>
        <dbReference type="Proteomes" id="UP001470752"/>
    </source>
</evidence>
<gene>
    <name evidence="1" type="ORF">AAAX94_19840</name>
</gene>
<organism evidence="1 2">
    <name type="scientific">Blautia acetigignens</name>
    <dbReference type="NCBI Taxonomy" id="2981783"/>
    <lineage>
        <taxon>Bacteria</taxon>
        <taxon>Bacillati</taxon>
        <taxon>Bacillota</taxon>
        <taxon>Clostridia</taxon>
        <taxon>Lachnospirales</taxon>
        <taxon>Lachnospiraceae</taxon>
        <taxon>Blautia</taxon>
    </lineage>
</organism>
<keyword evidence="2" id="KW-1185">Reference proteome</keyword>
<comment type="caution">
    <text evidence="1">The sequence shown here is derived from an EMBL/GenBank/DDBJ whole genome shotgun (WGS) entry which is preliminary data.</text>
</comment>
<accession>A0ABV1CS86</accession>
<dbReference type="EMBL" id="JBBNFW010000210">
    <property type="protein sequence ID" value="MEQ2415246.1"/>
    <property type="molecule type" value="Genomic_DNA"/>
</dbReference>
<dbReference type="Proteomes" id="UP001470752">
    <property type="component" value="Unassembled WGS sequence"/>
</dbReference>